<protein>
    <recommendedName>
        <fullName evidence="5">Transmembrane protein</fullName>
    </recommendedName>
</protein>
<keyword evidence="4" id="KW-1185">Reference proteome</keyword>
<gene>
    <name evidence="2" type="ORF">HINF_LOCUS36969</name>
    <name evidence="3" type="ORF">HINF_LOCUS49951</name>
</gene>
<evidence type="ECO:0000256" key="1">
    <source>
        <dbReference type="SAM" id="Phobius"/>
    </source>
</evidence>
<proteinExistence type="predicted"/>
<organism evidence="2">
    <name type="scientific">Hexamita inflata</name>
    <dbReference type="NCBI Taxonomy" id="28002"/>
    <lineage>
        <taxon>Eukaryota</taxon>
        <taxon>Metamonada</taxon>
        <taxon>Diplomonadida</taxon>
        <taxon>Hexamitidae</taxon>
        <taxon>Hexamitinae</taxon>
        <taxon>Hexamita</taxon>
    </lineage>
</organism>
<keyword evidence="1" id="KW-1133">Transmembrane helix</keyword>
<accession>A0AA86QAG6</accession>
<reference evidence="2" key="1">
    <citation type="submission" date="2023-06" db="EMBL/GenBank/DDBJ databases">
        <authorList>
            <person name="Kurt Z."/>
        </authorList>
    </citation>
    <scope>NUCLEOTIDE SEQUENCE</scope>
</reference>
<evidence type="ECO:0008006" key="5">
    <source>
        <dbReference type="Google" id="ProtNLM"/>
    </source>
</evidence>
<dbReference type="EMBL" id="CAXDID020000237">
    <property type="protein sequence ID" value="CAL6061944.1"/>
    <property type="molecule type" value="Genomic_DNA"/>
</dbReference>
<evidence type="ECO:0000313" key="2">
    <source>
        <dbReference type="EMBL" id="CAI9949324.1"/>
    </source>
</evidence>
<feature type="transmembrane region" description="Helical" evidence="1">
    <location>
        <begin position="501"/>
        <end position="518"/>
    </location>
</feature>
<sequence>MMFVICLNYIQEEQSTQVVRNCFKSVSFIQLQKQTRQFILNLYPTSNYLCLSLSGDIQVNLTLLSVIFPSTLFVFIKNYDYLNTNQIVLHVPDQIQQLDSFQNEFFVNIAIFNINHLTQIQLRILEELKSDLSNCYSDLQIKIIDQQISIHLDPKQTCTEQIILKEQNGERFVKNATIVIDQFTFQLNINNLVNAYQNQLTYNEIIIMQKGQLNNIMQNSFINSQLNITIQQGNRNFSVIYDVNVNTDYLSDIFTTKEVYLYNYENDFGYQIYFDFKQQGQIQFLEYLDNLNYDLVEYRLTLAILKTNLVLTQTADKFDDTLRSIQFSCKQGAPKQQNTCNSMLDIDYGALLVVPRYNLDIRFYFNRQLVYLQQISKLQSIYTCWNSGVALLNKSGVNIVLTRTGKCDNDMYYYDYSNIQMWLVVRNATSNHIVFNATRFVNIGNSTHLNDFFWNCSEINCSLLNINQTFTFRIQEYIFYDEFVVEKVMDLRGPNKIYDTLYIMIGIVFICVLPAFWLKRKYSAQMVIKYRGMPKHKKDDVDTILRKQLIQQLLKQ</sequence>
<dbReference type="AlphaFoldDB" id="A0AA86QAG6"/>
<keyword evidence="1" id="KW-0472">Membrane</keyword>
<dbReference type="EMBL" id="CATOUU010000796">
    <property type="protein sequence ID" value="CAI9949324.1"/>
    <property type="molecule type" value="Genomic_DNA"/>
</dbReference>
<name>A0AA86QAG6_9EUKA</name>
<keyword evidence="1" id="KW-0812">Transmembrane</keyword>
<comment type="caution">
    <text evidence="2">The sequence shown here is derived from an EMBL/GenBank/DDBJ whole genome shotgun (WGS) entry which is preliminary data.</text>
</comment>
<reference evidence="3 4" key="2">
    <citation type="submission" date="2024-07" db="EMBL/GenBank/DDBJ databases">
        <authorList>
            <person name="Akdeniz Z."/>
        </authorList>
    </citation>
    <scope>NUCLEOTIDE SEQUENCE [LARGE SCALE GENOMIC DNA]</scope>
</reference>
<evidence type="ECO:0000313" key="3">
    <source>
        <dbReference type="EMBL" id="CAL6061944.1"/>
    </source>
</evidence>
<evidence type="ECO:0000313" key="4">
    <source>
        <dbReference type="Proteomes" id="UP001642409"/>
    </source>
</evidence>
<dbReference type="Proteomes" id="UP001642409">
    <property type="component" value="Unassembled WGS sequence"/>
</dbReference>